<name>A0A8S5SXH2_9CAUD</name>
<proteinExistence type="predicted"/>
<dbReference type="EMBL" id="BK032698">
    <property type="protein sequence ID" value="DAF55729.1"/>
    <property type="molecule type" value="Genomic_DNA"/>
</dbReference>
<organism evidence="1">
    <name type="scientific">Siphoviridae sp. ctAkS7</name>
    <dbReference type="NCBI Taxonomy" id="2827798"/>
    <lineage>
        <taxon>Viruses</taxon>
        <taxon>Duplodnaviria</taxon>
        <taxon>Heunggongvirae</taxon>
        <taxon>Uroviricota</taxon>
        <taxon>Caudoviricetes</taxon>
    </lineage>
</organism>
<protein>
    <submittedName>
        <fullName evidence="1">Uncharacterized protein</fullName>
    </submittedName>
</protein>
<accession>A0A8S5SXH2</accession>
<sequence>MVSGKNNNMCDDELIFGRYNKQVDYRNGQVSQVVEYKTESIMPTNPTNIDLPVETLKDMIYEGIGGGYKSVGVEIEFSGDHKIKLVRKNFVRKLEEQK</sequence>
<reference evidence="1" key="1">
    <citation type="journal article" date="2021" name="Proc. Natl. Acad. Sci. U.S.A.">
        <title>A Catalog of Tens of Thousands of Viruses from Human Metagenomes Reveals Hidden Associations with Chronic Diseases.</title>
        <authorList>
            <person name="Tisza M.J."/>
            <person name="Buck C.B."/>
        </authorList>
    </citation>
    <scope>NUCLEOTIDE SEQUENCE</scope>
    <source>
        <strain evidence="1">CtAkS7</strain>
    </source>
</reference>
<evidence type="ECO:0000313" key="1">
    <source>
        <dbReference type="EMBL" id="DAF55729.1"/>
    </source>
</evidence>